<feature type="compositionally biased region" description="Basic and acidic residues" evidence="1">
    <location>
        <begin position="603"/>
        <end position="619"/>
    </location>
</feature>
<feature type="compositionally biased region" description="Polar residues" evidence="1">
    <location>
        <begin position="474"/>
        <end position="490"/>
    </location>
</feature>
<dbReference type="Proteomes" id="UP000308199">
    <property type="component" value="Unassembled WGS sequence"/>
</dbReference>
<comment type="caution">
    <text evidence="2">The sequence shown here is derived from an EMBL/GenBank/DDBJ whole genome shotgun (WGS) entry which is preliminary data.</text>
</comment>
<evidence type="ECO:0000313" key="3">
    <source>
        <dbReference type="Proteomes" id="UP000308199"/>
    </source>
</evidence>
<feature type="compositionally biased region" description="Low complexity" evidence="1">
    <location>
        <begin position="747"/>
        <end position="759"/>
    </location>
</feature>
<evidence type="ECO:0000256" key="1">
    <source>
        <dbReference type="SAM" id="MobiDB-lite"/>
    </source>
</evidence>
<feature type="region of interest" description="Disordered" evidence="1">
    <location>
        <begin position="454"/>
        <end position="514"/>
    </location>
</feature>
<feature type="compositionally biased region" description="Low complexity" evidence="1">
    <location>
        <begin position="713"/>
        <end position="725"/>
    </location>
</feature>
<evidence type="ECO:0008006" key="4">
    <source>
        <dbReference type="Google" id="ProtNLM"/>
    </source>
</evidence>
<reference evidence="2 3" key="1">
    <citation type="submission" date="2019-02" db="EMBL/GenBank/DDBJ databases">
        <title>Genome sequencing of the rare red list fungi Phellinidium pouzarii.</title>
        <authorList>
            <person name="Buettner E."/>
            <person name="Kellner H."/>
        </authorList>
    </citation>
    <scope>NUCLEOTIDE SEQUENCE [LARGE SCALE GENOMIC DNA]</scope>
    <source>
        <strain evidence="2 3">DSM 108285</strain>
    </source>
</reference>
<feature type="compositionally biased region" description="Polar residues" evidence="1">
    <location>
        <begin position="772"/>
        <end position="787"/>
    </location>
</feature>
<feature type="region of interest" description="Disordered" evidence="1">
    <location>
        <begin position="667"/>
        <end position="787"/>
    </location>
</feature>
<feature type="region of interest" description="Disordered" evidence="1">
    <location>
        <begin position="137"/>
        <end position="166"/>
    </location>
</feature>
<feature type="compositionally biased region" description="Low complexity" evidence="1">
    <location>
        <begin position="877"/>
        <end position="895"/>
    </location>
</feature>
<feature type="compositionally biased region" description="Polar residues" evidence="1">
    <location>
        <begin position="697"/>
        <end position="711"/>
    </location>
</feature>
<feature type="region of interest" description="Disordered" evidence="1">
    <location>
        <begin position="851"/>
        <end position="983"/>
    </location>
</feature>
<feature type="compositionally biased region" description="Polar residues" evidence="1">
    <location>
        <begin position="733"/>
        <end position="746"/>
    </location>
</feature>
<feature type="region of interest" description="Disordered" evidence="1">
    <location>
        <begin position="321"/>
        <end position="341"/>
    </location>
</feature>
<gene>
    <name evidence="2" type="ORF">EW145_g5461</name>
</gene>
<evidence type="ECO:0000313" key="2">
    <source>
        <dbReference type="EMBL" id="THH04522.1"/>
    </source>
</evidence>
<feature type="compositionally biased region" description="Polar residues" evidence="1">
    <location>
        <begin position="395"/>
        <end position="423"/>
    </location>
</feature>
<dbReference type="AlphaFoldDB" id="A0A4S4KZY0"/>
<feature type="region of interest" description="Disordered" evidence="1">
    <location>
        <begin position="367"/>
        <end position="425"/>
    </location>
</feature>
<dbReference type="EMBL" id="SGPK01000335">
    <property type="protein sequence ID" value="THH04522.1"/>
    <property type="molecule type" value="Genomic_DNA"/>
</dbReference>
<organism evidence="2 3">
    <name type="scientific">Phellinidium pouzarii</name>
    <dbReference type="NCBI Taxonomy" id="167371"/>
    <lineage>
        <taxon>Eukaryota</taxon>
        <taxon>Fungi</taxon>
        <taxon>Dikarya</taxon>
        <taxon>Basidiomycota</taxon>
        <taxon>Agaricomycotina</taxon>
        <taxon>Agaricomycetes</taxon>
        <taxon>Hymenochaetales</taxon>
        <taxon>Hymenochaetaceae</taxon>
        <taxon>Phellinidium</taxon>
    </lineage>
</organism>
<feature type="compositionally biased region" description="Basic and acidic residues" evidence="1">
    <location>
        <begin position="321"/>
        <end position="336"/>
    </location>
</feature>
<feature type="region of interest" description="Disordered" evidence="1">
    <location>
        <begin position="41"/>
        <end position="66"/>
    </location>
</feature>
<keyword evidence="3" id="KW-1185">Reference proteome</keyword>
<protein>
    <recommendedName>
        <fullName evidence="4">PX domain-containing protein</fullName>
    </recommendedName>
</protein>
<accession>A0A4S4KZY0</accession>
<feature type="compositionally biased region" description="Low complexity" evidence="1">
    <location>
        <begin position="145"/>
        <end position="163"/>
    </location>
</feature>
<sequence>MDECRLSTRVSPLSTSIIGLAALCFKPTYLPSESTSTSASASSAAAASKQERAAPRVSCSQTQSVARSQKPGTMQIFTVQFSGTEGGPPSTQAYKRAVYKQPPRHFAVHVLLPQKHGNAYSYGMRITPLRDHTDRHSIASRTSDHSNTSSGSSSGSGSQTLASPESTVPFTSEYEIWRRWEDCLFFQDTLENQYAIMSREKRARLQAGKGVKKNGLYEHEDPLRRLHRAASFESLPPGPDPTMIAKDLHEVLPTLTKKGTIFKASKDTIEQRGNEFKALIEALLREGDDVPTLLTELRQLRVVRDFFGFWRRDQDRLMRERTKLGDSDKTSVRGRSESLGSRASSVFGSGGLGMYFNASNLSLQLPSPLTSSNSERAPRRPPIMQGGKGAMLPVSPTTSEPVQSKSMSSTTPRPRAQTIQGTTGVDYGNLNISRSVLPGSISTSSMHTIVSKPTASAPAGATFNSSMGDDGGYTSDSPSIAESTASSQALYSPGGFTRSPHMRSPHSPSDVRYKDTTMVGAVDRKGNGHAVQTDMDGPIIVSLEAGESLPFDEEAHMLIMREHEHLIPQHADSIYEPTELRVGAGRGLQDLTIQEEDEQESEQYMRDSHEGYPHSEYQHSESSAEQGIRESMMMVMEDEHLLSVLPRSSDSVGARSAPVYRNGMFFRQPSSSTEEDTVSSMDGQSILSVERPKSPDVLSSRSSTRSHTPVSSARVAAAHADALKALTGGTGQLRPQSSTSPTRLSFTSASLRSSIRTSGSGSGPMTGFSGFGPTSTSDTQSSRPDSLQSSVASCVDLDSRLSSSPVVLHAKLFDEFEFIEDVIDQNQSSRERAHESMSSVRTFMTESSVDAVIPPSHGKRSMSPPARLRLPVPAGASMTRSLSSSGSRSPNNRMSQMSGVSDAQLTEDGDDLLDSYFYGVTSPPSELEEGEDGSNGTIFPGREHFRGALARPNNFPKPFQNRPPGQFHLPWTPSRRSSPGIPDSVRSSVLTVDSSLSVPFFFSVTPSLSTRGSTSTSVSYTPSIISSHSEEGGAAAISIKVVCGEQIVAFRTDRSSELADVRAKLSHKLFDQLEVALSNHFELAYKPSVVGRVKELRAAGGRSRSSSVSSVGATDPSSLRIIFSQRDWLDAVNSCAPGAKLTLHVLNN</sequence>
<feature type="region of interest" description="Disordered" evidence="1">
    <location>
        <begin position="595"/>
        <end position="626"/>
    </location>
</feature>
<name>A0A4S4KZY0_9AGAM</name>
<feature type="compositionally biased region" description="Polar residues" evidence="1">
    <location>
        <begin position="668"/>
        <end position="687"/>
    </location>
</feature>
<dbReference type="OrthoDB" id="3244370at2759"/>
<proteinExistence type="predicted"/>